<dbReference type="InterPro" id="IPR003018">
    <property type="entry name" value="GAF"/>
</dbReference>
<evidence type="ECO:0000259" key="1">
    <source>
        <dbReference type="PROSITE" id="PS51833"/>
    </source>
</evidence>
<proteinExistence type="predicted"/>
<organism evidence="2 3">
    <name type="scientific">Pseudomonas mangiferae</name>
    <dbReference type="NCBI Taxonomy" id="2593654"/>
    <lineage>
        <taxon>Bacteria</taxon>
        <taxon>Pseudomonadati</taxon>
        <taxon>Pseudomonadota</taxon>
        <taxon>Gammaproteobacteria</taxon>
        <taxon>Pseudomonadales</taxon>
        <taxon>Pseudomonadaceae</taxon>
        <taxon>Pseudomonas</taxon>
    </lineage>
</organism>
<dbReference type="SUPFAM" id="SSF109604">
    <property type="entry name" value="HD-domain/PDEase-like"/>
    <property type="match status" value="1"/>
</dbReference>
<dbReference type="OrthoDB" id="9791419at2"/>
<dbReference type="Pfam" id="PF01590">
    <property type="entry name" value="GAF"/>
    <property type="match status" value="1"/>
</dbReference>
<dbReference type="SUPFAM" id="SSF55781">
    <property type="entry name" value="GAF domain-like"/>
    <property type="match status" value="1"/>
</dbReference>
<protein>
    <submittedName>
        <fullName evidence="2">HDOD domain-containing protein</fullName>
    </submittedName>
</protein>
<sequence length="469" mass="50477">MQSWIDRLNQAELPALAAVVHDLQRLTSEHSASVQQLADVLLRDATLTSKVLRVANSAHYNPAREPIRTLSRAIVLIGFDTVRAIGVSVCLVDGLLGKAPREQLTALLARAFHGAVQARTIAGYVLGRQQEEVFIAALLKDLGELAFWGCAGSQADDLAAALAEPGVDVEATVRDRLGTGFRQLTQGLAKSWGLGGTVGLALTGHPGDSASDAVQLGGQIAQLALDGWDTPAMAEQLERMAAFIGVEPDQALQLALAGADEAVRVAATFGAEQLVPLIPTRDLTPGRARRAAQVPRLDTDTLSQTLHELGLAAARQDAPGRILDLLLQGLQRGAGLERVMVAVLADGQRRFRAKQVAGEDTGDWLERFELPVQSPEQPHLFDYVVRSREPLWMGTPASCTLNDLVTRPMRQWFGPGMFFVAPLMAGTRTVGVLYADGRPSGRVLRNEQFVAFRHLCKAAGRALEALTRR</sequence>
<dbReference type="Pfam" id="PF08668">
    <property type="entry name" value="HDOD"/>
    <property type="match status" value="1"/>
</dbReference>
<gene>
    <name evidence="2" type="ORF">FM069_17095</name>
</gene>
<dbReference type="AlphaFoldDB" id="A0A553GVN0"/>
<dbReference type="Gene3D" id="3.30.450.40">
    <property type="match status" value="1"/>
</dbReference>
<accession>A0A553GVN0</accession>
<comment type="caution">
    <text evidence="2">The sequence shown here is derived from an EMBL/GenBank/DDBJ whole genome shotgun (WGS) entry which is preliminary data.</text>
</comment>
<feature type="domain" description="HDOD" evidence="1">
    <location>
        <begin position="13"/>
        <end position="208"/>
    </location>
</feature>
<dbReference type="InterPro" id="IPR029016">
    <property type="entry name" value="GAF-like_dom_sf"/>
</dbReference>
<dbReference type="PANTHER" id="PTHR33525">
    <property type="match status" value="1"/>
</dbReference>
<dbReference type="Gene3D" id="1.10.3210.10">
    <property type="entry name" value="Hypothetical protein af1432"/>
    <property type="match status" value="1"/>
</dbReference>
<evidence type="ECO:0000313" key="2">
    <source>
        <dbReference type="EMBL" id="TRX73547.1"/>
    </source>
</evidence>
<reference evidence="2 3" key="1">
    <citation type="submission" date="2019-07" db="EMBL/GenBank/DDBJ databases">
        <title>Pseudomonas mangiferae sp. nov., isolated from bark of mango tree in Thailand.</title>
        <authorList>
            <person name="Srisuk N."/>
            <person name="Anurat P."/>
        </authorList>
    </citation>
    <scope>NUCLEOTIDE SEQUENCE [LARGE SCALE GENOMIC DNA]</scope>
    <source>
        <strain evidence="2 3">DMKU_BBB3-04</strain>
    </source>
</reference>
<dbReference type="Proteomes" id="UP000315235">
    <property type="component" value="Unassembled WGS sequence"/>
</dbReference>
<dbReference type="PROSITE" id="PS51833">
    <property type="entry name" value="HDOD"/>
    <property type="match status" value="1"/>
</dbReference>
<name>A0A553GVN0_9PSED</name>
<dbReference type="PANTHER" id="PTHR33525:SF3">
    <property type="entry name" value="RIBONUCLEASE Y"/>
    <property type="match status" value="1"/>
</dbReference>
<keyword evidence="3" id="KW-1185">Reference proteome</keyword>
<evidence type="ECO:0000313" key="3">
    <source>
        <dbReference type="Proteomes" id="UP000315235"/>
    </source>
</evidence>
<dbReference type="InterPro" id="IPR013976">
    <property type="entry name" value="HDOD"/>
</dbReference>
<dbReference type="EMBL" id="VJOY01000014">
    <property type="protein sequence ID" value="TRX73547.1"/>
    <property type="molecule type" value="Genomic_DNA"/>
</dbReference>
<dbReference type="InterPro" id="IPR052340">
    <property type="entry name" value="RNase_Y/CdgJ"/>
</dbReference>